<dbReference type="Pfam" id="PF00198">
    <property type="entry name" value="2-oxoacid_dh"/>
    <property type="match status" value="1"/>
</dbReference>
<sequence>MHSIVNKPMVGGGEIVSMPMMHIALTYNHWLIDRREAVSFLRRIKDVVKDPRRLCCLDAMIF</sequence>
<evidence type="ECO:0000256" key="5">
    <source>
        <dbReference type="ARBA" id="ARBA00022532"/>
    </source>
</evidence>
<keyword evidence="7" id="KW-0450">Lipoyl</keyword>
<evidence type="ECO:0000256" key="9">
    <source>
        <dbReference type="ARBA" id="ARBA00032406"/>
    </source>
</evidence>
<evidence type="ECO:0000256" key="6">
    <source>
        <dbReference type="ARBA" id="ARBA00022679"/>
    </source>
</evidence>
<accession>A0A2U1MW41</accession>
<dbReference type="EMBL" id="PKPP01004210">
    <property type="protein sequence ID" value="PWA65493.1"/>
    <property type="molecule type" value="Genomic_DNA"/>
</dbReference>
<dbReference type="STRING" id="35608.A0A2U1MW41"/>
<dbReference type="InterPro" id="IPR023213">
    <property type="entry name" value="CAT-like_dom_sf"/>
</dbReference>
<keyword evidence="8" id="KW-0012">Acyltransferase</keyword>
<evidence type="ECO:0000313" key="11">
    <source>
        <dbReference type="EMBL" id="PWA65493.1"/>
    </source>
</evidence>
<comment type="similarity">
    <text evidence="3">Belongs to the 2-oxoacid dehydrogenase family.</text>
</comment>
<organism evidence="11 12">
    <name type="scientific">Artemisia annua</name>
    <name type="common">Sweet wormwood</name>
    <dbReference type="NCBI Taxonomy" id="35608"/>
    <lineage>
        <taxon>Eukaryota</taxon>
        <taxon>Viridiplantae</taxon>
        <taxon>Streptophyta</taxon>
        <taxon>Embryophyta</taxon>
        <taxon>Tracheophyta</taxon>
        <taxon>Spermatophyta</taxon>
        <taxon>Magnoliopsida</taxon>
        <taxon>eudicotyledons</taxon>
        <taxon>Gunneridae</taxon>
        <taxon>Pentapetalae</taxon>
        <taxon>asterids</taxon>
        <taxon>campanulids</taxon>
        <taxon>Asterales</taxon>
        <taxon>Asteraceae</taxon>
        <taxon>Asteroideae</taxon>
        <taxon>Anthemideae</taxon>
        <taxon>Artemisiinae</taxon>
        <taxon>Artemisia</taxon>
    </lineage>
</organism>
<dbReference type="SUPFAM" id="SSF52777">
    <property type="entry name" value="CoA-dependent acyltransferases"/>
    <property type="match status" value="1"/>
</dbReference>
<dbReference type="InterPro" id="IPR001078">
    <property type="entry name" value="2-oxoacid_DH_actylTfrase"/>
</dbReference>
<keyword evidence="6" id="KW-0808">Transferase</keyword>
<comment type="caution">
    <text evidence="11">The sequence shown here is derived from an EMBL/GenBank/DDBJ whole genome shotgun (WGS) entry which is preliminary data.</text>
</comment>
<comment type="pathway">
    <text evidence="2">Amino-acid degradation; L-lysine degradation via saccharopine pathway; glutaryl-CoA from L-lysine: step 6/6.</text>
</comment>
<dbReference type="Gene3D" id="3.30.559.10">
    <property type="entry name" value="Chloramphenicol acetyltransferase-like domain"/>
    <property type="match status" value="1"/>
</dbReference>
<dbReference type="AlphaFoldDB" id="A0A2U1MW41"/>
<keyword evidence="5" id="KW-0816">Tricarboxylic acid cycle</keyword>
<feature type="domain" description="2-oxoacid dehydrogenase acyltransferase catalytic" evidence="10">
    <location>
        <begin position="1"/>
        <end position="54"/>
    </location>
</feature>
<evidence type="ECO:0000256" key="4">
    <source>
        <dbReference type="ARBA" id="ARBA00012945"/>
    </source>
</evidence>
<dbReference type="Proteomes" id="UP000245207">
    <property type="component" value="Unassembled WGS sequence"/>
</dbReference>
<evidence type="ECO:0000256" key="2">
    <source>
        <dbReference type="ARBA" id="ARBA00005145"/>
    </source>
</evidence>
<evidence type="ECO:0000256" key="7">
    <source>
        <dbReference type="ARBA" id="ARBA00022823"/>
    </source>
</evidence>
<evidence type="ECO:0000313" key="12">
    <source>
        <dbReference type="Proteomes" id="UP000245207"/>
    </source>
</evidence>
<gene>
    <name evidence="11" type="ORF">CTI12_AA332740</name>
</gene>
<reference evidence="11 12" key="1">
    <citation type="journal article" date="2018" name="Mol. Plant">
        <title>The genome of Artemisia annua provides insight into the evolution of Asteraceae family and artemisinin biosynthesis.</title>
        <authorList>
            <person name="Shen Q."/>
            <person name="Zhang L."/>
            <person name="Liao Z."/>
            <person name="Wang S."/>
            <person name="Yan T."/>
            <person name="Shi P."/>
            <person name="Liu M."/>
            <person name="Fu X."/>
            <person name="Pan Q."/>
            <person name="Wang Y."/>
            <person name="Lv Z."/>
            <person name="Lu X."/>
            <person name="Zhang F."/>
            <person name="Jiang W."/>
            <person name="Ma Y."/>
            <person name="Chen M."/>
            <person name="Hao X."/>
            <person name="Li L."/>
            <person name="Tang Y."/>
            <person name="Lv G."/>
            <person name="Zhou Y."/>
            <person name="Sun X."/>
            <person name="Brodelius P.E."/>
            <person name="Rose J.K.C."/>
            <person name="Tang K."/>
        </authorList>
    </citation>
    <scope>NUCLEOTIDE SEQUENCE [LARGE SCALE GENOMIC DNA]</scope>
    <source>
        <strain evidence="12">cv. Huhao1</strain>
        <tissue evidence="11">Leaf</tissue>
    </source>
</reference>
<comment type="cofactor">
    <cofactor evidence="1">
        <name>(R)-lipoate</name>
        <dbReference type="ChEBI" id="CHEBI:83088"/>
    </cofactor>
</comment>
<dbReference type="InterPro" id="IPR050537">
    <property type="entry name" value="2-oxoacid_dehydrogenase"/>
</dbReference>
<evidence type="ECO:0000256" key="8">
    <source>
        <dbReference type="ARBA" id="ARBA00023315"/>
    </source>
</evidence>
<name>A0A2U1MW41_ARTAN</name>
<dbReference type="GO" id="GO:0005739">
    <property type="term" value="C:mitochondrion"/>
    <property type="evidence" value="ECO:0007669"/>
    <property type="project" value="TreeGrafter"/>
</dbReference>
<keyword evidence="12" id="KW-1185">Reference proteome</keyword>
<dbReference type="PANTHER" id="PTHR43416:SF5">
    <property type="entry name" value="DIHYDROLIPOYLLYSINE-RESIDUE SUCCINYLTRANSFERASE COMPONENT OF 2-OXOGLUTARATE DEHYDROGENASE COMPLEX, MITOCHONDRIAL"/>
    <property type="match status" value="1"/>
</dbReference>
<evidence type="ECO:0000256" key="3">
    <source>
        <dbReference type="ARBA" id="ARBA00007317"/>
    </source>
</evidence>
<dbReference type="PANTHER" id="PTHR43416">
    <property type="entry name" value="DIHYDROLIPOYLLYSINE-RESIDUE SUCCINYLTRANSFERASE COMPONENT OF 2-OXOGLUTARATE DEHYDROGENASE COMPLEX, MITOCHONDRIAL-RELATED"/>
    <property type="match status" value="1"/>
</dbReference>
<proteinExistence type="inferred from homology"/>
<protein>
    <recommendedName>
        <fullName evidence="4">dihydrolipoyllysine-residue succinyltransferase</fullName>
        <ecNumber evidence="4">2.3.1.61</ecNumber>
    </recommendedName>
    <alternativeName>
        <fullName evidence="9">2-oxoglutarate dehydrogenase complex component E2</fullName>
    </alternativeName>
</protein>
<dbReference type="EC" id="2.3.1.61" evidence="4"/>
<dbReference type="GO" id="GO:0006099">
    <property type="term" value="P:tricarboxylic acid cycle"/>
    <property type="evidence" value="ECO:0007669"/>
    <property type="project" value="UniProtKB-KW"/>
</dbReference>
<evidence type="ECO:0000259" key="10">
    <source>
        <dbReference type="Pfam" id="PF00198"/>
    </source>
</evidence>
<evidence type="ECO:0000256" key="1">
    <source>
        <dbReference type="ARBA" id="ARBA00001938"/>
    </source>
</evidence>
<dbReference type="GO" id="GO:0004149">
    <property type="term" value="F:dihydrolipoyllysine-residue succinyltransferase activity"/>
    <property type="evidence" value="ECO:0007669"/>
    <property type="project" value="UniProtKB-EC"/>
</dbReference>